<sequence>MLHTAEVHSKVESSGVEFVQPVEVQLRDVYNLTVSTENYTVVVAEISEQDSERTGCVLSGTVRVIAVAGVATFRRFIITAPPGTSCPVQFKSQLPGNDEIALTASTRVELRTCVDGESLSDSLMCLTCAPGSLSFDKCEPPSPALPRPSSRSFDPKVNTMWRERSQWSGGRTHQARLSERRSARVTRQLLGNYTEREVRVTQRLQLIRGALKGVRVAQQQLLGGALKGCVASAALRSALKRCTEEVRVARRSSSECTVCDFEGSADLDGSGPLYCTGGNTYYIREGAWVAPSAAHCGNGPDAAECFLAKVYQCTIAAACHTSSNASRFGAGTAAVEALALCNTDRFSGTILCGGSLPPMCSSSAAAYTSADCTTCGSRVEVLLQFFGSLLLLALALLLVMTFFLVQIEKCDSSDAGFQQSLEVVVLITRAKTAISLMIGYYQVVCQLGDIFPKKLPPLFDEYVDWLMYIALDTLFFEPKCMMYHFWVWPDHPYSTYWMSFCNVILFPVFVSTLVLMLMRSNDVQQHKKACVTGAAFFVLMFLHPTVSTTSFQHFRCKEWFYELDEEQN</sequence>
<organism evidence="2 3">
    <name type="scientific">Cymbomonas tetramitiformis</name>
    <dbReference type="NCBI Taxonomy" id="36881"/>
    <lineage>
        <taxon>Eukaryota</taxon>
        <taxon>Viridiplantae</taxon>
        <taxon>Chlorophyta</taxon>
        <taxon>Pyramimonadophyceae</taxon>
        <taxon>Pyramimonadales</taxon>
        <taxon>Pyramimonadaceae</taxon>
        <taxon>Cymbomonas</taxon>
    </lineage>
</organism>
<keyword evidence="1" id="KW-0472">Membrane</keyword>
<keyword evidence="1" id="KW-0812">Transmembrane</keyword>
<evidence type="ECO:0000256" key="1">
    <source>
        <dbReference type="SAM" id="Phobius"/>
    </source>
</evidence>
<dbReference type="Proteomes" id="UP001190700">
    <property type="component" value="Unassembled WGS sequence"/>
</dbReference>
<evidence type="ECO:0000313" key="3">
    <source>
        <dbReference type="Proteomes" id="UP001190700"/>
    </source>
</evidence>
<keyword evidence="3" id="KW-1185">Reference proteome</keyword>
<protein>
    <submittedName>
        <fullName evidence="2">Uncharacterized protein</fullName>
    </submittedName>
</protein>
<dbReference type="AlphaFoldDB" id="A0AAE0KYD5"/>
<feature type="non-terminal residue" evidence="2">
    <location>
        <position position="568"/>
    </location>
</feature>
<name>A0AAE0KYD5_9CHLO</name>
<gene>
    <name evidence="2" type="ORF">CYMTET_25929</name>
</gene>
<feature type="transmembrane region" description="Helical" evidence="1">
    <location>
        <begin position="496"/>
        <end position="517"/>
    </location>
</feature>
<dbReference type="EMBL" id="LGRX02013952">
    <property type="protein sequence ID" value="KAK3265383.1"/>
    <property type="molecule type" value="Genomic_DNA"/>
</dbReference>
<feature type="transmembrane region" description="Helical" evidence="1">
    <location>
        <begin position="381"/>
        <end position="405"/>
    </location>
</feature>
<reference evidence="2 3" key="1">
    <citation type="journal article" date="2015" name="Genome Biol. Evol.">
        <title>Comparative Genomics of a Bacterivorous Green Alga Reveals Evolutionary Causalities and Consequences of Phago-Mixotrophic Mode of Nutrition.</title>
        <authorList>
            <person name="Burns J.A."/>
            <person name="Paasch A."/>
            <person name="Narechania A."/>
            <person name="Kim E."/>
        </authorList>
    </citation>
    <scope>NUCLEOTIDE SEQUENCE [LARGE SCALE GENOMIC DNA]</scope>
    <source>
        <strain evidence="2 3">PLY_AMNH</strain>
    </source>
</reference>
<feature type="transmembrane region" description="Helical" evidence="1">
    <location>
        <begin position="529"/>
        <end position="546"/>
    </location>
</feature>
<proteinExistence type="predicted"/>
<accession>A0AAE0KYD5</accession>
<comment type="caution">
    <text evidence="2">The sequence shown here is derived from an EMBL/GenBank/DDBJ whole genome shotgun (WGS) entry which is preliminary data.</text>
</comment>
<keyword evidence="1" id="KW-1133">Transmembrane helix</keyword>
<evidence type="ECO:0000313" key="2">
    <source>
        <dbReference type="EMBL" id="KAK3265383.1"/>
    </source>
</evidence>